<dbReference type="Proteomes" id="UP000184462">
    <property type="component" value="Unassembled WGS sequence"/>
</dbReference>
<dbReference type="InterPro" id="IPR006379">
    <property type="entry name" value="HAD-SF_hydro_IIB"/>
</dbReference>
<dbReference type="PANTHER" id="PTHR10000:SF8">
    <property type="entry name" value="HAD SUPERFAMILY HYDROLASE-LIKE, TYPE 3"/>
    <property type="match status" value="1"/>
</dbReference>
<dbReference type="STRING" id="1155689.SAMN05444278_1025"/>
<protein>
    <recommendedName>
        <fullName evidence="3">Cof subfamily of IIB subfamily of haloacid dehalogenase superfamily/HAD-superfamily hydrolase, subfamily IIB</fullName>
    </recommendedName>
</protein>
<dbReference type="SFLD" id="SFLDG01140">
    <property type="entry name" value="C2.B:_Phosphomannomutase_and_P"/>
    <property type="match status" value="1"/>
</dbReference>
<dbReference type="SFLD" id="SFLDS00003">
    <property type="entry name" value="Haloacid_Dehalogenase"/>
    <property type="match status" value="1"/>
</dbReference>
<dbReference type="EMBL" id="FQTW01000002">
    <property type="protein sequence ID" value="SHE47587.1"/>
    <property type="molecule type" value="Genomic_DNA"/>
</dbReference>
<dbReference type="SUPFAM" id="SSF56784">
    <property type="entry name" value="HAD-like"/>
    <property type="match status" value="1"/>
</dbReference>
<dbReference type="GO" id="GO:0005829">
    <property type="term" value="C:cytosol"/>
    <property type="evidence" value="ECO:0007669"/>
    <property type="project" value="TreeGrafter"/>
</dbReference>
<dbReference type="Gene3D" id="3.40.50.1000">
    <property type="entry name" value="HAD superfamily/HAD-like"/>
    <property type="match status" value="1"/>
</dbReference>
<dbReference type="OrthoDB" id="9814970at2"/>
<dbReference type="NCBIfam" id="TIGR00099">
    <property type="entry name" value="Cof-subfamily"/>
    <property type="match status" value="1"/>
</dbReference>
<dbReference type="InterPro" id="IPR000150">
    <property type="entry name" value="Cof"/>
</dbReference>
<dbReference type="RefSeq" id="WP_073191905.1">
    <property type="nucleotide sequence ID" value="NZ_FQTW01000002.1"/>
</dbReference>
<dbReference type="AlphaFoldDB" id="A0A1M4TTG6"/>
<dbReference type="InterPro" id="IPR023214">
    <property type="entry name" value="HAD_sf"/>
</dbReference>
<dbReference type="CDD" id="cd07516">
    <property type="entry name" value="HAD_Pase"/>
    <property type="match status" value="1"/>
</dbReference>
<dbReference type="PROSITE" id="PS01228">
    <property type="entry name" value="COF_1"/>
    <property type="match status" value="1"/>
</dbReference>
<sequence>MDVKLIFSDIDGTLLNKNREISTETKSAVNRLSHLPFILISSRMPSAINHLQKVLNIEDLPIIAYNGGLILDANTVLESTEISFEITQEIVKINQNKTHLSLYHHNNWFVPELDYWSKREINNTKVQPKVQSYAESLSFLENNNFGTHKIMCMGEEINIDNLYNSLSKRFSNQIHLYRSKPTYIEIAPKQISKLSAIKLLINQNFSNLSIKQCLAFGDNYNDIEMLNGVGYSVAVNNAKPEVKKIAQYITLDAKQHGVAHFLNNYIN</sequence>
<dbReference type="Pfam" id="PF08282">
    <property type="entry name" value="Hydrolase_3"/>
    <property type="match status" value="1"/>
</dbReference>
<keyword evidence="2" id="KW-1185">Reference proteome</keyword>
<gene>
    <name evidence="1" type="ORF">SAMN05444278_1025</name>
</gene>
<evidence type="ECO:0000313" key="1">
    <source>
        <dbReference type="EMBL" id="SHE47587.1"/>
    </source>
</evidence>
<dbReference type="PANTHER" id="PTHR10000">
    <property type="entry name" value="PHOSPHOSERINE PHOSPHATASE"/>
    <property type="match status" value="1"/>
</dbReference>
<dbReference type="GO" id="GO:0000287">
    <property type="term" value="F:magnesium ion binding"/>
    <property type="evidence" value="ECO:0007669"/>
    <property type="project" value="TreeGrafter"/>
</dbReference>
<dbReference type="GO" id="GO:0016791">
    <property type="term" value="F:phosphatase activity"/>
    <property type="evidence" value="ECO:0007669"/>
    <property type="project" value="TreeGrafter"/>
</dbReference>
<evidence type="ECO:0008006" key="3">
    <source>
        <dbReference type="Google" id="ProtNLM"/>
    </source>
</evidence>
<evidence type="ECO:0000313" key="2">
    <source>
        <dbReference type="Proteomes" id="UP000184462"/>
    </source>
</evidence>
<name>A0A1M4TTG6_9FLAO</name>
<dbReference type="Gene3D" id="3.30.1240.10">
    <property type="match status" value="1"/>
</dbReference>
<accession>A0A1M4TTG6</accession>
<dbReference type="NCBIfam" id="TIGR01484">
    <property type="entry name" value="HAD-SF-IIB"/>
    <property type="match status" value="1"/>
</dbReference>
<dbReference type="InterPro" id="IPR036412">
    <property type="entry name" value="HAD-like_sf"/>
</dbReference>
<proteinExistence type="predicted"/>
<reference evidence="1 2" key="1">
    <citation type="submission" date="2016-11" db="EMBL/GenBank/DDBJ databases">
        <authorList>
            <person name="Jaros S."/>
            <person name="Januszkiewicz K."/>
            <person name="Wedrychowicz H."/>
        </authorList>
    </citation>
    <scope>NUCLEOTIDE SEQUENCE [LARGE SCALE GENOMIC DNA]</scope>
    <source>
        <strain evidence="1 2">DSM 25661</strain>
    </source>
</reference>
<organism evidence="1 2">
    <name type="scientific">Psychroflexus salarius</name>
    <dbReference type="NCBI Taxonomy" id="1155689"/>
    <lineage>
        <taxon>Bacteria</taxon>
        <taxon>Pseudomonadati</taxon>
        <taxon>Bacteroidota</taxon>
        <taxon>Flavobacteriia</taxon>
        <taxon>Flavobacteriales</taxon>
        <taxon>Flavobacteriaceae</taxon>
        <taxon>Psychroflexus</taxon>
    </lineage>
</organism>